<feature type="compositionally biased region" description="Acidic residues" evidence="13">
    <location>
        <begin position="886"/>
        <end position="916"/>
    </location>
</feature>
<feature type="disulfide bond" evidence="12">
    <location>
        <begin position="257"/>
        <end position="267"/>
    </location>
</feature>
<feature type="domain" description="SRCR" evidence="14">
    <location>
        <begin position="596"/>
        <end position="686"/>
    </location>
</feature>
<keyword evidence="5" id="KW-0812">Transmembrane</keyword>
<feature type="disulfide bond" evidence="12">
    <location>
        <begin position="359"/>
        <end position="369"/>
    </location>
</feature>
<dbReference type="Pfam" id="PF00530">
    <property type="entry name" value="SRCR"/>
    <property type="match status" value="8"/>
</dbReference>
<feature type="disulfide bond" evidence="12">
    <location>
        <begin position="152"/>
        <end position="162"/>
    </location>
</feature>
<feature type="disulfide bond" evidence="12">
    <location>
        <begin position="750"/>
        <end position="811"/>
    </location>
</feature>
<dbReference type="PRINTS" id="PR00258">
    <property type="entry name" value="SPERACTRCPTR"/>
</dbReference>
<evidence type="ECO:0000256" key="3">
    <source>
        <dbReference type="ARBA" id="ARBA00022475"/>
    </source>
</evidence>
<accession>K7E134</accession>
<evidence type="ECO:0000313" key="15">
    <source>
        <dbReference type="Ensembl" id="ENSMODP00000039485.2"/>
    </source>
</evidence>
<evidence type="ECO:0000256" key="10">
    <source>
        <dbReference type="ARBA" id="ARBA00023157"/>
    </source>
</evidence>
<keyword evidence="16" id="KW-1185">Reference proteome</keyword>
<feature type="disulfide bond" evidence="12">
    <location>
        <begin position="781"/>
        <end position="791"/>
    </location>
</feature>
<dbReference type="GO" id="GO:0005576">
    <property type="term" value="C:extracellular region"/>
    <property type="evidence" value="ECO:0007669"/>
    <property type="project" value="UniProtKB-SubCell"/>
</dbReference>
<comment type="subcellular location">
    <subcellularLocation>
        <location evidence="1">Cell membrane</location>
        <topology evidence="1">Single-pass type I membrane protein</topology>
    </subcellularLocation>
    <subcellularLocation>
        <location evidence="2">Secreted</location>
    </subcellularLocation>
</comment>
<dbReference type="ExpressionAtlas" id="K7E134">
    <property type="expression patterns" value="baseline"/>
</dbReference>
<dbReference type="GO" id="GO:0005886">
    <property type="term" value="C:plasma membrane"/>
    <property type="evidence" value="ECO:0007669"/>
    <property type="project" value="UniProtKB-SubCell"/>
</dbReference>
<evidence type="ECO:0000256" key="5">
    <source>
        <dbReference type="ARBA" id="ARBA00022692"/>
    </source>
</evidence>
<feature type="domain" description="SRCR" evidence="14">
    <location>
        <begin position="188"/>
        <end position="288"/>
    </location>
</feature>
<dbReference type="eggNOG" id="ENOG502QQ5W">
    <property type="taxonomic scope" value="Eukaryota"/>
</dbReference>
<feature type="domain" description="SRCR" evidence="14">
    <location>
        <begin position="15"/>
        <end position="128"/>
    </location>
</feature>
<keyword evidence="9" id="KW-0472">Membrane</keyword>
<dbReference type="SMART" id="SM00202">
    <property type="entry name" value="SR"/>
    <property type="match status" value="8"/>
</dbReference>
<feature type="domain" description="SRCR" evidence="14">
    <location>
        <begin position="393"/>
        <end position="472"/>
    </location>
</feature>
<evidence type="ECO:0000256" key="1">
    <source>
        <dbReference type="ARBA" id="ARBA00004251"/>
    </source>
</evidence>
<evidence type="ECO:0000259" key="14">
    <source>
        <dbReference type="PROSITE" id="PS50287"/>
    </source>
</evidence>
<dbReference type="FunFam" id="3.10.250.10:FF:000006">
    <property type="entry name" value="neurotrypsin isoform X2"/>
    <property type="match status" value="1"/>
</dbReference>
<feature type="disulfide bond" evidence="12">
    <location>
        <begin position="328"/>
        <end position="389"/>
    </location>
</feature>
<keyword evidence="10 12" id="KW-1015">Disulfide bond</keyword>
<organism evidence="15 16">
    <name type="scientific">Monodelphis domestica</name>
    <name type="common">Gray short-tailed opossum</name>
    <dbReference type="NCBI Taxonomy" id="13616"/>
    <lineage>
        <taxon>Eukaryota</taxon>
        <taxon>Metazoa</taxon>
        <taxon>Chordata</taxon>
        <taxon>Craniata</taxon>
        <taxon>Vertebrata</taxon>
        <taxon>Euteleostomi</taxon>
        <taxon>Mammalia</taxon>
        <taxon>Metatheria</taxon>
        <taxon>Didelphimorphia</taxon>
        <taxon>Didelphidae</taxon>
        <taxon>Monodelphis</taxon>
    </lineage>
</organism>
<evidence type="ECO:0000256" key="4">
    <source>
        <dbReference type="ARBA" id="ARBA00022525"/>
    </source>
</evidence>
<feature type="disulfide bond" evidence="12">
    <location>
        <begin position="315"/>
        <end position="379"/>
    </location>
</feature>
<dbReference type="HOGENOM" id="CLU_979895_0_0_1"/>
<evidence type="ECO:0000256" key="6">
    <source>
        <dbReference type="ARBA" id="ARBA00022729"/>
    </source>
</evidence>
<sequence>MNTYLLSEGESTEKLKLAYRPNPCDGVVMVKHQGSWGSVCNEVWTLAEVSVICRQIGCGDGVGAPKYVPLPDETVQPWIHDVSCRGNESSLWDCNIGEWSRKKMFIKIKKGTDRLCGLHMEEANVFCREMRCGPAIQASKGGLRNTSKYMDCEGTESTIRNCKLNNNFRKGCHHQQEAEVICAKHIEVRLIGGEHPCAGRLEVRRGLTWGTVCDSDLDLQTAHVICQELQCGIVISTPGGAHFEEGTGVVWREVFQCLGNESLLFHCPVGPEKKEPCTHGHDVGVICSEYRLVNGSSRCSGRVEVQVKGVWAPLCASHWDLQDANVLCHQLNCGQAVAAPVGGHFGEGEGLILPDGFHCTGKEFYLWNCPVSVLGAPVCASGNVAGAICSDSLRLRNGQSRCDGKVEISLHGVWGQVLDAAWDLSGAEVVCRQLQCGRAERALNPSVPSLRGGLLGLSRVRCVGNETQLSQCNISTSALAPVRITQEAGVVCSGEYQSSNLEYFLIYHNGTWGTVCDDAWDLSDANVVCRQLGCGVALSAMGSAHYGAGNGLIWLDEVSCSGNESELWQCPSQGWGQHDCRHKEDAGVLCSGLNVGSWNIFYNGTWGSVCSNSLKDVSLKVICKQLECGNSGWLDNKKRPHVRSRFIWLDKIECRKHHMTSLWQCSSTPWHPYSCSQEDEAWITCAGLIFCVLCRESFNCSTSQECTEMNRLRVRDGEDSCSGRVEIWHGGSWGTVCDDSWDLEDAEVVCRQLGCGSAVSALGEAAFGPGTGTIWLDEVRCKGTKVSLWDCPAEPWGHSDCGHKEDAAVNCSGEWQVPEQSMNCVHGGHNNRFITRVGGVELLSKVFGIFYLHVFPSDSRLNANSSPEVIYEDVSCIELGEKHEEMEEDLSSLLEDQYDDAEEGENDIIREEEEEE</sequence>
<keyword evidence="8" id="KW-1133">Transmembrane helix</keyword>
<dbReference type="FunFam" id="3.10.250.10:FF:000016">
    <property type="entry name" value="Scavenger receptor cysteine-rich protein type 12"/>
    <property type="match status" value="1"/>
</dbReference>
<feature type="domain" description="SRCR" evidence="14">
    <location>
        <begin position="482"/>
        <end position="591"/>
    </location>
</feature>
<evidence type="ECO:0000256" key="8">
    <source>
        <dbReference type="ARBA" id="ARBA00022989"/>
    </source>
</evidence>
<reference evidence="15" key="3">
    <citation type="submission" date="2025-09" db="UniProtKB">
        <authorList>
            <consortium name="Ensembl"/>
        </authorList>
    </citation>
    <scope>IDENTIFICATION</scope>
</reference>
<dbReference type="SUPFAM" id="SSF56487">
    <property type="entry name" value="SRCR-like"/>
    <property type="match status" value="8"/>
</dbReference>
<dbReference type="PANTHER" id="PTHR19331">
    <property type="entry name" value="SCAVENGER RECEPTOR DOMAIN-CONTAINING"/>
    <property type="match status" value="1"/>
</dbReference>
<evidence type="ECO:0000256" key="7">
    <source>
        <dbReference type="ARBA" id="ARBA00022737"/>
    </source>
</evidence>
<feature type="domain" description="SRCR" evidence="14">
    <location>
        <begin position="712"/>
        <end position="812"/>
    </location>
</feature>
<dbReference type="InterPro" id="IPR001190">
    <property type="entry name" value="SRCR"/>
</dbReference>
<dbReference type="FunFam" id="3.10.250.10:FF:000031">
    <property type="entry name" value="RIKEN cDNA 5830411N06, isoform CRA_a"/>
    <property type="match status" value="1"/>
</dbReference>
<keyword evidence="7" id="KW-0677">Repeat</keyword>
<name>K7E134_MONDO</name>
<comment type="caution">
    <text evidence="12">Lacks conserved residue(s) required for the propagation of feature annotation.</text>
</comment>
<feature type="disulfide bond" evidence="12">
    <location>
        <begin position="84"/>
        <end position="94"/>
    </location>
</feature>
<proteinExistence type="predicted"/>
<keyword evidence="4" id="KW-0964">Secreted</keyword>
<evidence type="ECO:0000313" key="16">
    <source>
        <dbReference type="Proteomes" id="UP000002280"/>
    </source>
</evidence>
<keyword evidence="6" id="KW-0732">Signal</keyword>
<evidence type="ECO:0000256" key="13">
    <source>
        <dbReference type="SAM" id="MobiDB-lite"/>
    </source>
</evidence>
<evidence type="ECO:0000256" key="2">
    <source>
        <dbReference type="ARBA" id="ARBA00004613"/>
    </source>
</evidence>
<dbReference type="GO" id="GO:0005737">
    <property type="term" value="C:cytoplasm"/>
    <property type="evidence" value="ECO:0007669"/>
    <property type="project" value="UniProtKB-ARBA"/>
</dbReference>
<dbReference type="FunFam" id="3.10.250.10:FF:000012">
    <property type="entry name" value="CD163 molecule like 1"/>
    <property type="match status" value="1"/>
</dbReference>
<feature type="disulfide bond" evidence="12">
    <location>
        <begin position="516"/>
        <end position="580"/>
    </location>
</feature>
<feature type="disulfide bond" evidence="12">
    <location>
        <begin position="560"/>
        <end position="570"/>
    </location>
</feature>
<evidence type="ECO:0000256" key="9">
    <source>
        <dbReference type="ARBA" id="ARBA00023136"/>
    </source>
</evidence>
<dbReference type="Bgee" id="ENSMODG00000028982">
    <property type="expression patterns" value="Expressed in spermatid"/>
</dbReference>
<dbReference type="PANTHER" id="PTHR19331:SF484">
    <property type="entry name" value="SRCR DOMAIN-CONTAINING PROTEIN"/>
    <property type="match status" value="1"/>
</dbReference>
<dbReference type="InParanoid" id="K7E134"/>
<feature type="disulfide bond" evidence="12">
    <location>
        <begin position="529"/>
        <end position="590"/>
    </location>
</feature>
<dbReference type="PROSITE" id="PS00420">
    <property type="entry name" value="SRCR_1"/>
    <property type="match status" value="1"/>
</dbReference>
<dbReference type="FunFam" id="3.10.250.10:FF:000002">
    <property type="entry name" value="Scavenger receptor cysteine-rich type 1 protein M130"/>
    <property type="match status" value="1"/>
</dbReference>
<dbReference type="FunFam" id="3.10.250.10:FF:000004">
    <property type="entry name" value="Scavenger receptor cysteine-rich type 1 protein M130"/>
    <property type="match status" value="1"/>
</dbReference>
<dbReference type="InterPro" id="IPR036772">
    <property type="entry name" value="SRCR-like_dom_sf"/>
</dbReference>
<dbReference type="Gene3D" id="3.10.250.10">
    <property type="entry name" value="SRCR-like domain"/>
    <property type="match status" value="8"/>
</dbReference>
<dbReference type="OMA" id="WAPICAS"/>
<dbReference type="Proteomes" id="UP000002280">
    <property type="component" value="Chromosome 1"/>
</dbReference>
<keyword evidence="3" id="KW-1003">Cell membrane</keyword>
<feature type="region of interest" description="Disordered" evidence="13">
    <location>
        <begin position="883"/>
        <end position="916"/>
    </location>
</feature>
<dbReference type="GeneTree" id="ENSGT00940000162139"/>
<feature type="domain" description="SRCR" evidence="14">
    <location>
        <begin position="290"/>
        <end position="390"/>
    </location>
</feature>
<protein>
    <recommendedName>
        <fullName evidence="14">SRCR domain-containing protein</fullName>
    </recommendedName>
</protein>
<dbReference type="PROSITE" id="PS50287">
    <property type="entry name" value="SRCR_2"/>
    <property type="match status" value="8"/>
</dbReference>
<feature type="disulfide bond" evidence="12">
    <location>
        <begin position="462"/>
        <end position="472"/>
    </location>
</feature>
<keyword evidence="11" id="KW-0325">Glycoprotein</keyword>
<dbReference type="AlphaFoldDB" id="K7E134"/>
<reference evidence="15 16" key="1">
    <citation type="journal article" date="2007" name="Nature">
        <title>Genome of the marsupial Monodelphis domestica reveals innovation in non-coding sequences.</title>
        <authorList>
            <person name="Mikkelsen T.S."/>
            <person name="Wakefield M.J."/>
            <person name="Aken B."/>
            <person name="Amemiya C.T."/>
            <person name="Chang J.L."/>
            <person name="Duke S."/>
            <person name="Garber M."/>
            <person name="Gentles A.J."/>
            <person name="Goodstadt L."/>
            <person name="Heger A."/>
            <person name="Jurka J."/>
            <person name="Kamal M."/>
            <person name="Mauceli E."/>
            <person name="Searle S.M."/>
            <person name="Sharpe T."/>
            <person name="Baker M.L."/>
            <person name="Batzer M.A."/>
            <person name="Benos P.V."/>
            <person name="Belov K."/>
            <person name="Clamp M."/>
            <person name="Cook A."/>
            <person name="Cuff J."/>
            <person name="Das R."/>
            <person name="Davidow L."/>
            <person name="Deakin J.E."/>
            <person name="Fazzari M.J."/>
            <person name="Glass J.L."/>
            <person name="Grabherr M."/>
            <person name="Greally J.M."/>
            <person name="Gu W."/>
            <person name="Hore T.A."/>
            <person name="Huttley G.A."/>
            <person name="Kleber M."/>
            <person name="Jirtle R.L."/>
            <person name="Koina E."/>
            <person name="Lee J.T."/>
            <person name="Mahony S."/>
            <person name="Marra M.A."/>
            <person name="Miller R.D."/>
            <person name="Nicholls R.D."/>
            <person name="Oda M."/>
            <person name="Papenfuss A.T."/>
            <person name="Parra Z.E."/>
            <person name="Pollock D.D."/>
            <person name="Ray D.A."/>
            <person name="Schein J.E."/>
            <person name="Speed T.P."/>
            <person name="Thompson K."/>
            <person name="VandeBerg J.L."/>
            <person name="Wade C.M."/>
            <person name="Walker J.A."/>
            <person name="Waters P.D."/>
            <person name="Webber C."/>
            <person name="Weidman J.R."/>
            <person name="Xie X."/>
            <person name="Zody M.C."/>
            <person name="Baldwin J."/>
            <person name="Abdouelleil A."/>
            <person name="Abdulkadir J."/>
            <person name="Abebe A."/>
            <person name="Abera B."/>
            <person name="Abreu J."/>
            <person name="Acer S.C."/>
            <person name="Aftuck L."/>
            <person name="Alexander A."/>
            <person name="An P."/>
            <person name="Anderson E."/>
            <person name="Anderson S."/>
            <person name="Arachi H."/>
            <person name="Azer M."/>
            <person name="Bachantsang P."/>
            <person name="Barry A."/>
            <person name="Bayul T."/>
            <person name="Berlin A."/>
            <person name="Bessette D."/>
            <person name="Bloom T."/>
            <person name="Bloom T."/>
            <person name="Boguslavskiy L."/>
            <person name="Bonnet C."/>
            <person name="Boukhgalter B."/>
            <person name="Bourzgui I."/>
            <person name="Brown A."/>
            <person name="Cahill P."/>
            <person name="Channer S."/>
            <person name="Cheshatsang Y."/>
            <person name="Chuda L."/>
            <person name="Citroen M."/>
            <person name="Collymore A."/>
            <person name="Cooke P."/>
            <person name="Costello M."/>
            <person name="D'Aco K."/>
            <person name="Daza R."/>
            <person name="De Haan G."/>
            <person name="DeGray S."/>
            <person name="DeMaso C."/>
            <person name="Dhargay N."/>
            <person name="Dooley K."/>
            <person name="Dooley E."/>
            <person name="Doricent M."/>
            <person name="Dorje P."/>
            <person name="Dorjee K."/>
            <person name="Dupes A."/>
            <person name="Elong R."/>
            <person name="Falk J."/>
            <person name="Farina A."/>
            <person name="Faro S."/>
            <person name="Ferguson D."/>
            <person name="Fisher S."/>
            <person name="Foley C.D."/>
            <person name="Franke A."/>
            <person name="Friedrich D."/>
            <person name="Gadbois L."/>
            <person name="Gearin G."/>
            <person name="Gearin C.R."/>
            <person name="Giannoukos G."/>
            <person name="Goode T."/>
            <person name="Graham J."/>
            <person name="Grandbois E."/>
            <person name="Grewal S."/>
            <person name="Gyaltsen K."/>
            <person name="Hafez N."/>
            <person name="Hagos B."/>
            <person name="Hall J."/>
            <person name="Henson C."/>
            <person name="Hollinger A."/>
            <person name="Honan T."/>
            <person name="Huard M.D."/>
            <person name="Hughes L."/>
            <person name="Hurhula B."/>
            <person name="Husby M.E."/>
            <person name="Kamat A."/>
            <person name="Kanga B."/>
            <person name="Kashin S."/>
            <person name="Khazanovich D."/>
            <person name="Kisner P."/>
            <person name="Lance K."/>
            <person name="Lara M."/>
            <person name="Lee W."/>
            <person name="Lennon N."/>
            <person name="Letendre F."/>
            <person name="LeVine R."/>
            <person name="Lipovsky A."/>
            <person name="Liu X."/>
            <person name="Liu J."/>
            <person name="Liu S."/>
            <person name="Lokyitsang T."/>
            <person name="Lokyitsang Y."/>
            <person name="Lubonja R."/>
            <person name="Lui A."/>
            <person name="MacDonald P."/>
            <person name="Magnisalis V."/>
            <person name="Maru K."/>
            <person name="Matthews C."/>
            <person name="McCusker W."/>
            <person name="McDonough S."/>
            <person name="Mehta T."/>
            <person name="Meldrim J."/>
            <person name="Meneus L."/>
            <person name="Mihai O."/>
            <person name="Mihalev A."/>
            <person name="Mihova T."/>
            <person name="Mittelman R."/>
            <person name="Mlenga V."/>
            <person name="Montmayeur A."/>
            <person name="Mulrain L."/>
            <person name="Navidi A."/>
            <person name="Naylor J."/>
            <person name="Negash T."/>
            <person name="Nguyen T."/>
            <person name="Nguyen N."/>
            <person name="Nicol R."/>
            <person name="Norbu C."/>
            <person name="Norbu N."/>
            <person name="Novod N."/>
            <person name="O'Neill B."/>
            <person name="Osman S."/>
            <person name="Markiewicz E."/>
            <person name="Oyono O.L."/>
            <person name="Patti C."/>
            <person name="Phunkhang P."/>
            <person name="Pierre F."/>
            <person name="Priest M."/>
            <person name="Raghuraman S."/>
            <person name="Rege F."/>
            <person name="Reyes R."/>
            <person name="Rise C."/>
            <person name="Rogov P."/>
            <person name="Ross K."/>
            <person name="Ryan E."/>
            <person name="Settipalli S."/>
            <person name="Shea T."/>
            <person name="Sherpa N."/>
            <person name="Shi L."/>
            <person name="Shih D."/>
            <person name="Sparrow T."/>
            <person name="Spaulding J."/>
            <person name="Stalker J."/>
            <person name="Stange-Thomann N."/>
            <person name="Stavropoulos S."/>
            <person name="Stone C."/>
            <person name="Strader C."/>
            <person name="Tesfaye S."/>
            <person name="Thomson T."/>
            <person name="Thoulutsang Y."/>
            <person name="Thoulutsang D."/>
            <person name="Topham K."/>
            <person name="Topping I."/>
            <person name="Tsamla T."/>
            <person name="Vassiliev H."/>
            <person name="Vo A."/>
            <person name="Wangchuk T."/>
            <person name="Wangdi T."/>
            <person name="Weiand M."/>
            <person name="Wilkinson J."/>
            <person name="Wilson A."/>
            <person name="Yadav S."/>
            <person name="Young G."/>
            <person name="Yu Q."/>
            <person name="Zembek L."/>
            <person name="Zhong D."/>
            <person name="Zimmer A."/>
            <person name="Zwirko Z."/>
            <person name="Jaffe D.B."/>
            <person name="Alvarez P."/>
            <person name="Brockman W."/>
            <person name="Butler J."/>
            <person name="Chin C."/>
            <person name="Gnerre S."/>
            <person name="MacCallum I."/>
            <person name="Graves J.A."/>
            <person name="Ponting C.P."/>
            <person name="Breen M."/>
            <person name="Samollow P.B."/>
            <person name="Lander E.S."/>
            <person name="Lindblad-Toh K."/>
        </authorList>
    </citation>
    <scope>NUCLEOTIDE SEQUENCE [LARGE SCALE GENOMIC DNA]</scope>
</reference>
<feature type="disulfide bond" evidence="12">
    <location>
        <begin position="213"/>
        <end position="277"/>
    </location>
</feature>
<reference evidence="15" key="2">
    <citation type="submission" date="2025-08" db="UniProtKB">
        <authorList>
            <consortium name="Ensembl"/>
        </authorList>
    </citation>
    <scope>IDENTIFICATION</scope>
</reference>
<feature type="disulfide bond" evidence="12">
    <location>
        <begin position="737"/>
        <end position="801"/>
    </location>
</feature>
<feature type="domain" description="SRCR" evidence="14">
    <location>
        <begin position="124"/>
        <end position="183"/>
    </location>
</feature>
<evidence type="ECO:0000256" key="12">
    <source>
        <dbReference type="PROSITE-ProRule" id="PRU00196"/>
    </source>
</evidence>
<dbReference type="FunFam" id="3.10.250.10:FF:000009">
    <property type="entry name" value="WC1"/>
    <property type="match status" value="1"/>
</dbReference>
<evidence type="ECO:0000256" key="11">
    <source>
        <dbReference type="ARBA" id="ARBA00023180"/>
    </source>
</evidence>
<dbReference type="Ensembl" id="ENSMODT00000042591.2">
    <property type="protein sequence ID" value="ENSMODP00000039485.2"/>
    <property type="gene ID" value="ENSMODG00000028982.2"/>
</dbReference>
<feature type="disulfide bond" evidence="12">
    <location>
        <begin position="226"/>
        <end position="287"/>
    </location>
</feature>